<dbReference type="Proteomes" id="UP000629468">
    <property type="component" value="Unassembled WGS sequence"/>
</dbReference>
<feature type="transmembrane region" description="Helical" evidence="1">
    <location>
        <begin position="241"/>
        <end position="257"/>
    </location>
</feature>
<evidence type="ECO:0000313" key="3">
    <source>
        <dbReference type="EMBL" id="KAF7777838.1"/>
    </source>
</evidence>
<feature type="transmembrane region" description="Helical" evidence="1">
    <location>
        <begin position="145"/>
        <end position="172"/>
    </location>
</feature>
<protein>
    <recommendedName>
        <fullName evidence="2">DUF6533 domain-containing protein</fullName>
    </recommendedName>
</protein>
<dbReference type="Pfam" id="PF20151">
    <property type="entry name" value="DUF6533"/>
    <property type="match status" value="1"/>
</dbReference>
<accession>A0A8H7F5J6</accession>
<organism evidence="3 4">
    <name type="scientific">Agaricus bisporus var. burnettii</name>
    <dbReference type="NCBI Taxonomy" id="192524"/>
    <lineage>
        <taxon>Eukaryota</taxon>
        <taxon>Fungi</taxon>
        <taxon>Dikarya</taxon>
        <taxon>Basidiomycota</taxon>
        <taxon>Agaricomycotina</taxon>
        <taxon>Agaricomycetes</taxon>
        <taxon>Agaricomycetidae</taxon>
        <taxon>Agaricales</taxon>
        <taxon>Agaricineae</taxon>
        <taxon>Agaricaceae</taxon>
        <taxon>Agaricus</taxon>
    </lineage>
</organism>
<proteinExistence type="predicted"/>
<keyword evidence="1" id="KW-1133">Transmembrane helix</keyword>
<name>A0A8H7F5J6_AGABI</name>
<dbReference type="EMBL" id="JABXXO010000005">
    <property type="protein sequence ID" value="KAF7777838.1"/>
    <property type="molecule type" value="Genomic_DNA"/>
</dbReference>
<comment type="caution">
    <text evidence="3">The sequence shown here is derived from an EMBL/GenBank/DDBJ whole genome shotgun (WGS) entry which is preliminary data.</text>
</comment>
<feature type="transmembrane region" description="Helical" evidence="1">
    <location>
        <begin position="278"/>
        <end position="296"/>
    </location>
</feature>
<dbReference type="InterPro" id="IPR045340">
    <property type="entry name" value="DUF6533"/>
</dbReference>
<dbReference type="AlphaFoldDB" id="A0A8H7F5J6"/>
<reference evidence="3 4" key="1">
    <citation type="journal article" name="Sci. Rep.">
        <title>Telomere-to-telomere assembled and centromere annotated genomes of the two main subspecies of the button mushroom Agaricus bisporus reveal especially polymorphic chromosome ends.</title>
        <authorList>
            <person name="Sonnenberg A.S.M."/>
            <person name="Sedaghat-Telgerd N."/>
            <person name="Lavrijssen B."/>
            <person name="Ohm R.A."/>
            <person name="Hendrickx P.M."/>
            <person name="Scholtmeijer K."/>
            <person name="Baars J.J.P."/>
            <person name="van Peer A."/>
        </authorList>
    </citation>
    <scope>NUCLEOTIDE SEQUENCE [LARGE SCALE GENOMIC DNA]</scope>
    <source>
        <strain evidence="3 4">H119_p4</strain>
    </source>
</reference>
<keyword evidence="1" id="KW-0472">Membrane</keyword>
<feature type="transmembrane region" description="Helical" evidence="1">
    <location>
        <begin position="115"/>
        <end position="133"/>
    </location>
</feature>
<evidence type="ECO:0000313" key="4">
    <source>
        <dbReference type="Proteomes" id="UP000629468"/>
    </source>
</evidence>
<sequence>MRRRLCIVGDTFESKCRPGGRWVPANYVADPEQTSTLDTHRSHASLQLKRWRIKKFIEMTSPNIISSAHLAALNLFVINRWTDIAAVVLVGYECLITMDMEVELVWKSRWSLTKILYLLNRYIIIVGAAVLVYRDDTSASSCKPFLFTAGVLYMTGIFLSESIFITRVIVVWKTTMRKYMFIIVLLGAIYTAFVIYFLTRFMLLLRPLKFFTLRPFGGCLTATTGAASIEDYTFWKEYTCLLVYDAVMLASMAYPTIKTYWPLSRQSALLRHIHVEGVIFYVYLFLFDILCLVMQLSFRDSILLFVVPNGIIRSVLASRVVLHIRDLYAQPVDNNEASGNGVVFGVSTVITAE</sequence>
<keyword evidence="1" id="KW-0812">Transmembrane</keyword>
<evidence type="ECO:0000259" key="2">
    <source>
        <dbReference type="Pfam" id="PF20151"/>
    </source>
</evidence>
<gene>
    <name evidence="3" type="ORF">Agabi119p4_3910</name>
</gene>
<feature type="transmembrane region" description="Helical" evidence="1">
    <location>
        <begin position="179"/>
        <end position="198"/>
    </location>
</feature>
<evidence type="ECO:0000256" key="1">
    <source>
        <dbReference type="SAM" id="Phobius"/>
    </source>
</evidence>
<feature type="domain" description="DUF6533" evidence="2">
    <location>
        <begin position="83"/>
        <end position="126"/>
    </location>
</feature>